<dbReference type="Gene3D" id="3.30.390.30">
    <property type="match status" value="1"/>
</dbReference>
<comment type="similarity">
    <text evidence="2">Belongs to the class-I pyridine nucleotide-disulfide oxidoreductase family.</text>
</comment>
<organism evidence="8">
    <name type="scientific">Nicotiana tabacum</name>
    <name type="common">Common tobacco</name>
    <dbReference type="NCBI Taxonomy" id="4097"/>
    <lineage>
        <taxon>Eukaryota</taxon>
        <taxon>Viridiplantae</taxon>
        <taxon>Streptophyta</taxon>
        <taxon>Embryophyta</taxon>
        <taxon>Tracheophyta</taxon>
        <taxon>Spermatophyta</taxon>
        <taxon>Magnoliopsida</taxon>
        <taxon>eudicotyledons</taxon>
        <taxon>Gunneridae</taxon>
        <taxon>Pentapetalae</taxon>
        <taxon>asterids</taxon>
        <taxon>lamiids</taxon>
        <taxon>Solanales</taxon>
        <taxon>Solanaceae</taxon>
        <taxon>Nicotianoideae</taxon>
        <taxon>Nicotianeae</taxon>
        <taxon>Nicotiana</taxon>
    </lineage>
</organism>
<dbReference type="SUPFAM" id="SSF55424">
    <property type="entry name" value="FAD/NAD-linked reductases, dimerisation (C-terminal) domain"/>
    <property type="match status" value="1"/>
</dbReference>
<evidence type="ECO:0000313" key="8">
    <source>
        <dbReference type="RefSeq" id="XP_016447640.1"/>
    </source>
</evidence>
<dbReference type="Pfam" id="PF02852">
    <property type="entry name" value="Pyr_redox_dim"/>
    <property type="match status" value="1"/>
</dbReference>
<dbReference type="PANTHER" id="PTHR22912:SF151">
    <property type="entry name" value="DIHYDROLIPOYL DEHYDROGENASE, MITOCHONDRIAL"/>
    <property type="match status" value="1"/>
</dbReference>
<evidence type="ECO:0000259" key="7">
    <source>
        <dbReference type="Pfam" id="PF02852"/>
    </source>
</evidence>
<gene>
    <name evidence="8" type="primary">LOC107772666</name>
</gene>
<dbReference type="InterPro" id="IPR050151">
    <property type="entry name" value="Class-I_Pyr_Nuc-Dis_Oxidored"/>
</dbReference>
<evidence type="ECO:0000256" key="4">
    <source>
        <dbReference type="ARBA" id="ARBA00022827"/>
    </source>
</evidence>
<sequence>MMLAHAASAQGISVVEQVTGKDHILNHLSIPAACFTHPEISMVGLTEPQAREKAEKEGFEIGIVKTSFKANTKALAENEGEGIAKMIYRPDNGEILGVHIFGMHAADLIHEASNAIAMGTRIQDIKFAVHAHPTLSEVIDELFKAAKVISRFSVIAGNVYFSVGKHSSFPHELEYH</sequence>
<dbReference type="RefSeq" id="XP_016447640.1">
    <property type="nucleotide sequence ID" value="XM_016592154.1"/>
</dbReference>
<dbReference type="OMA" id="FPHELEY"/>
<evidence type="ECO:0000256" key="5">
    <source>
        <dbReference type="ARBA" id="ARBA00023002"/>
    </source>
</evidence>
<keyword evidence="4" id="KW-0274">FAD</keyword>
<protein>
    <submittedName>
        <fullName evidence="8">Dihydrolipoyl dehydrogenase 2, chloroplastic</fullName>
    </submittedName>
</protein>
<dbReference type="STRING" id="4097.A0A1S3Y6C4"/>
<dbReference type="InterPro" id="IPR016156">
    <property type="entry name" value="FAD/NAD-linked_Rdtase_dimer_sf"/>
</dbReference>
<accession>A0A1S3Y6C4</accession>
<dbReference type="InterPro" id="IPR004099">
    <property type="entry name" value="Pyr_nucl-diS_OxRdtase_dimer"/>
</dbReference>
<reference evidence="8" key="1">
    <citation type="submission" date="2025-08" db="UniProtKB">
        <authorList>
            <consortium name="RefSeq"/>
        </authorList>
    </citation>
    <scope>IDENTIFICATION</scope>
</reference>
<dbReference type="SMR" id="A0A1S3Y6C4"/>
<dbReference type="OrthoDB" id="361797at2759"/>
<name>A0A1S3Y6C4_TOBAC</name>
<keyword evidence="5" id="KW-0560">Oxidoreductase</keyword>
<dbReference type="PRINTS" id="PR00411">
    <property type="entry name" value="PNDRDTASEI"/>
</dbReference>
<feature type="domain" description="Pyridine nucleotide-disulphide oxidoreductase dimerisation" evidence="7">
    <location>
        <begin position="30"/>
        <end position="141"/>
    </location>
</feature>
<evidence type="ECO:0000256" key="1">
    <source>
        <dbReference type="ARBA" id="ARBA00001974"/>
    </source>
</evidence>
<keyword evidence="3" id="KW-0285">Flavoprotein</keyword>
<dbReference type="PaxDb" id="4097-A0A1S3Y6C4"/>
<dbReference type="FunFam" id="3.30.390.30:FF:000001">
    <property type="entry name" value="Dihydrolipoyl dehydrogenase"/>
    <property type="match status" value="1"/>
</dbReference>
<dbReference type="PANTHER" id="PTHR22912">
    <property type="entry name" value="DISULFIDE OXIDOREDUCTASE"/>
    <property type="match status" value="1"/>
</dbReference>
<evidence type="ECO:0000256" key="2">
    <source>
        <dbReference type="ARBA" id="ARBA00007532"/>
    </source>
</evidence>
<comment type="cofactor">
    <cofactor evidence="1">
        <name>FAD</name>
        <dbReference type="ChEBI" id="CHEBI:57692"/>
    </cofactor>
</comment>
<proteinExistence type="inferred from homology"/>
<dbReference type="KEGG" id="nta:107772666"/>
<keyword evidence="6" id="KW-0520">NAD</keyword>
<evidence type="ECO:0000256" key="6">
    <source>
        <dbReference type="ARBA" id="ARBA00023027"/>
    </source>
</evidence>
<dbReference type="AlphaFoldDB" id="A0A1S3Y6C4"/>
<evidence type="ECO:0000256" key="3">
    <source>
        <dbReference type="ARBA" id="ARBA00022630"/>
    </source>
</evidence>
<dbReference type="GO" id="GO:0016491">
    <property type="term" value="F:oxidoreductase activity"/>
    <property type="evidence" value="ECO:0007669"/>
    <property type="project" value="UniProtKB-KW"/>
</dbReference>